<organism evidence="1 2">
    <name type="scientific">Prunus persica</name>
    <name type="common">Peach</name>
    <name type="synonym">Amygdalus persica</name>
    <dbReference type="NCBI Taxonomy" id="3760"/>
    <lineage>
        <taxon>Eukaryota</taxon>
        <taxon>Viridiplantae</taxon>
        <taxon>Streptophyta</taxon>
        <taxon>Embryophyta</taxon>
        <taxon>Tracheophyta</taxon>
        <taxon>Spermatophyta</taxon>
        <taxon>Magnoliopsida</taxon>
        <taxon>eudicotyledons</taxon>
        <taxon>Gunneridae</taxon>
        <taxon>Pentapetalae</taxon>
        <taxon>rosids</taxon>
        <taxon>fabids</taxon>
        <taxon>Rosales</taxon>
        <taxon>Rosaceae</taxon>
        <taxon>Amygdaloideae</taxon>
        <taxon>Amygdaleae</taxon>
        <taxon>Prunus</taxon>
    </lineage>
</organism>
<dbReference type="Proteomes" id="UP000006882">
    <property type="component" value="Chromosome G5"/>
</dbReference>
<evidence type="ECO:0000313" key="2">
    <source>
        <dbReference type="Proteomes" id="UP000006882"/>
    </source>
</evidence>
<proteinExistence type="predicted"/>
<accession>A0A251P8A1</accession>
<protein>
    <submittedName>
        <fullName evidence="1">Uncharacterized protein</fullName>
    </submittedName>
</protein>
<dbReference type="AlphaFoldDB" id="A0A251P8A1"/>
<sequence length="107" mass="11892">MRDAIEGMNDQNFDDRNITVNKAQSCGSGGGGNGGCNCGDLVNNLGTIARVAPRNLWKPWLLVLILLQIRSLLPPSTMMMRSMCGSHSDSMFMRYFLLPLRLYLVKL</sequence>
<dbReference type="STRING" id="3760.A0A251P8A1"/>
<gene>
    <name evidence="1" type="ORF">PRUPE_5G141600</name>
</gene>
<reference evidence="1 2" key="1">
    <citation type="journal article" date="2013" name="Nat. Genet.">
        <title>The high-quality draft genome of peach (Prunus persica) identifies unique patterns of genetic diversity, domestication and genome evolution.</title>
        <authorList>
            <consortium name="International Peach Genome Initiative"/>
            <person name="Verde I."/>
            <person name="Abbott A.G."/>
            <person name="Scalabrin S."/>
            <person name="Jung S."/>
            <person name="Shu S."/>
            <person name="Marroni F."/>
            <person name="Zhebentyayeva T."/>
            <person name="Dettori M.T."/>
            <person name="Grimwood J."/>
            <person name="Cattonaro F."/>
            <person name="Zuccolo A."/>
            <person name="Rossini L."/>
            <person name="Jenkins J."/>
            <person name="Vendramin E."/>
            <person name="Meisel L.A."/>
            <person name="Decroocq V."/>
            <person name="Sosinski B."/>
            <person name="Prochnik S."/>
            <person name="Mitros T."/>
            <person name="Policriti A."/>
            <person name="Cipriani G."/>
            <person name="Dondini L."/>
            <person name="Ficklin S."/>
            <person name="Goodstein D.M."/>
            <person name="Xuan P."/>
            <person name="Del Fabbro C."/>
            <person name="Aramini V."/>
            <person name="Copetti D."/>
            <person name="Gonzalez S."/>
            <person name="Horner D.S."/>
            <person name="Falchi R."/>
            <person name="Lucas S."/>
            <person name="Mica E."/>
            <person name="Maldonado J."/>
            <person name="Lazzari B."/>
            <person name="Bielenberg D."/>
            <person name="Pirona R."/>
            <person name="Miculan M."/>
            <person name="Barakat A."/>
            <person name="Testolin R."/>
            <person name="Stella A."/>
            <person name="Tartarini S."/>
            <person name="Tonutti P."/>
            <person name="Arus P."/>
            <person name="Orellana A."/>
            <person name="Wells C."/>
            <person name="Main D."/>
            <person name="Vizzotto G."/>
            <person name="Silva H."/>
            <person name="Salamini F."/>
            <person name="Schmutz J."/>
            <person name="Morgante M."/>
            <person name="Rokhsar D.S."/>
        </authorList>
    </citation>
    <scope>NUCLEOTIDE SEQUENCE [LARGE SCALE GENOMIC DNA]</scope>
    <source>
        <strain evidence="2">cv. Nemared</strain>
    </source>
</reference>
<dbReference type="Gramene" id="ONI07817">
    <property type="protein sequence ID" value="ONI07817"/>
    <property type="gene ID" value="PRUPE_5G141600"/>
</dbReference>
<name>A0A251P8A1_PRUPE</name>
<keyword evidence="2" id="KW-1185">Reference proteome</keyword>
<evidence type="ECO:0000313" key="1">
    <source>
        <dbReference type="EMBL" id="ONI07817.1"/>
    </source>
</evidence>
<dbReference type="EMBL" id="CM007655">
    <property type="protein sequence ID" value="ONI07817.1"/>
    <property type="molecule type" value="Genomic_DNA"/>
</dbReference>